<dbReference type="Gene3D" id="2.150.10.10">
    <property type="entry name" value="Serralysin-like metalloprotease, C-terminal"/>
    <property type="match status" value="1"/>
</dbReference>
<dbReference type="PANTHER" id="PTHR38340">
    <property type="entry name" value="S-LAYER PROTEIN"/>
    <property type="match status" value="1"/>
</dbReference>
<dbReference type="GO" id="GO:0005576">
    <property type="term" value="C:extracellular region"/>
    <property type="evidence" value="ECO:0007669"/>
    <property type="project" value="UniProtKB-SubCell"/>
</dbReference>
<dbReference type="Pfam" id="PF00353">
    <property type="entry name" value="HemolysinCabind"/>
    <property type="match status" value="3"/>
</dbReference>
<dbReference type="InterPro" id="IPR011049">
    <property type="entry name" value="Serralysin-like_metalloprot_C"/>
</dbReference>
<dbReference type="GO" id="GO:0005509">
    <property type="term" value="F:calcium ion binding"/>
    <property type="evidence" value="ECO:0007669"/>
    <property type="project" value="InterPro"/>
</dbReference>
<dbReference type="EMBL" id="JPRD01000004">
    <property type="protein sequence ID" value="KIF54830.1"/>
    <property type="molecule type" value="Genomic_DNA"/>
</dbReference>
<proteinExistence type="predicted"/>
<comment type="caution">
    <text evidence="4">The sequence shown here is derived from an EMBL/GenBank/DDBJ whole genome shotgun (WGS) entry which is preliminary data.</text>
</comment>
<keyword evidence="3" id="KW-0106">Calcium</keyword>
<dbReference type="InterPro" id="IPR018511">
    <property type="entry name" value="Hemolysin-typ_Ca-bd_CS"/>
</dbReference>
<protein>
    <submittedName>
        <fullName evidence="4">Hcalcium-binding protein</fullName>
    </submittedName>
</protein>
<comment type="subcellular location">
    <subcellularLocation>
        <location evidence="1">Secreted</location>
    </subcellularLocation>
</comment>
<gene>
    <name evidence="4" type="ORF">H735_01465</name>
</gene>
<organism evidence="4 5">
    <name type="scientific">Vibrio owensii CAIM 1854 = LMG 25443</name>
    <dbReference type="NCBI Taxonomy" id="1229493"/>
    <lineage>
        <taxon>Bacteria</taxon>
        <taxon>Pseudomonadati</taxon>
        <taxon>Pseudomonadota</taxon>
        <taxon>Gammaproteobacteria</taxon>
        <taxon>Vibrionales</taxon>
        <taxon>Vibrionaceae</taxon>
        <taxon>Vibrio</taxon>
    </lineage>
</organism>
<dbReference type="AlphaFoldDB" id="A0A0C1ZCL3"/>
<dbReference type="InterPro" id="IPR050557">
    <property type="entry name" value="RTX_toxin/Mannuronan_C5-epim"/>
</dbReference>
<keyword evidence="2" id="KW-0964">Secreted</keyword>
<reference evidence="4 5" key="1">
    <citation type="submission" date="2014-07" db="EMBL/GenBank/DDBJ databases">
        <title>Unique and conserved regions in Vibrio harveyi and related species in comparison with the shrimp pathogen Vibrio harveyi CAIM 1792.</title>
        <authorList>
            <person name="Espinoza-Valles I."/>
            <person name="Vora G."/>
            <person name="Leekitcharoenphon P."/>
            <person name="Ussery D."/>
            <person name="Hoj L."/>
            <person name="Gomez-Gil B."/>
        </authorList>
    </citation>
    <scope>NUCLEOTIDE SEQUENCE [LARGE SCALE GENOMIC DNA]</scope>
    <source>
        <strain evidence="5">CAIM 1854 / LMG 25443</strain>
    </source>
</reference>
<dbReference type="PROSITE" id="PS00330">
    <property type="entry name" value="HEMOLYSIN_CALCIUM"/>
    <property type="match status" value="3"/>
</dbReference>
<evidence type="ECO:0000256" key="2">
    <source>
        <dbReference type="ARBA" id="ARBA00022525"/>
    </source>
</evidence>
<dbReference type="Proteomes" id="UP000031586">
    <property type="component" value="Unassembled WGS sequence"/>
</dbReference>
<accession>A0A0C1ZCL3</accession>
<sequence>MSHTNLDLNWIFGTSEDDNMTGTKGSDTTDIFVGFGGDDKFVGFGGNDYVFGGRGDDTLLGGRGNDLLSGGSGDDYLSGGLGNDLLFGGCGDDTIFDYSGNNFINAGWGDDTVVVGDGHSVIAGGGGDDTFVMTNRLAVGVPDQPVSSNDIEVKSEILDFNICHDKLVFDMGLDTNNDGIRDTFLDSADDLTLSYNDFGWAVYSSDEFNVEVTLKGIDAGYINYIEHHGIDIFDFA</sequence>
<dbReference type="SUPFAM" id="SSF51120">
    <property type="entry name" value="beta-Roll"/>
    <property type="match status" value="2"/>
</dbReference>
<evidence type="ECO:0000313" key="5">
    <source>
        <dbReference type="Proteomes" id="UP000031586"/>
    </source>
</evidence>
<evidence type="ECO:0000313" key="4">
    <source>
        <dbReference type="EMBL" id="KIF54830.1"/>
    </source>
</evidence>
<evidence type="ECO:0000256" key="1">
    <source>
        <dbReference type="ARBA" id="ARBA00004613"/>
    </source>
</evidence>
<dbReference type="PRINTS" id="PR00313">
    <property type="entry name" value="CABNDNGRPT"/>
</dbReference>
<dbReference type="RefSeq" id="WP_020197109.1">
    <property type="nucleotide sequence ID" value="NZ_BAOH01000103.1"/>
</dbReference>
<dbReference type="PANTHER" id="PTHR38340:SF1">
    <property type="entry name" value="S-LAYER PROTEIN"/>
    <property type="match status" value="1"/>
</dbReference>
<name>A0A0C1ZCL3_9VIBR</name>
<evidence type="ECO:0000256" key="3">
    <source>
        <dbReference type="ARBA" id="ARBA00022837"/>
    </source>
</evidence>
<dbReference type="PATRIC" id="fig|1229493.5.peg.3379"/>
<dbReference type="InterPro" id="IPR001343">
    <property type="entry name" value="Hemolysn_Ca-bd"/>
</dbReference>